<dbReference type="Proteomes" id="UP000326779">
    <property type="component" value="Chromosome"/>
</dbReference>
<keyword evidence="1" id="KW-0808">Transferase</keyword>
<evidence type="ECO:0000313" key="1">
    <source>
        <dbReference type="EMBL" id="QFR22322.1"/>
    </source>
</evidence>
<dbReference type="KEGG" id="lhb:D1010_02035"/>
<dbReference type="RefSeq" id="WP_146994061.1">
    <property type="nucleotide sequence ID" value="NZ_BJTX01000010.1"/>
</dbReference>
<dbReference type="Gene3D" id="3.40.630.30">
    <property type="match status" value="1"/>
</dbReference>
<accession>A0A510TT44</accession>
<dbReference type="InterPro" id="IPR000182">
    <property type="entry name" value="GNAT_dom"/>
</dbReference>
<sequence>MMFTLTQFDQHGHQVALVFPEESHAAAIFAQVKKNRDLLTRWMPWTKDTKHVHDEENFLRYARTQMINNKLFLLIITVDGTPAGMIDLHDFDQMDHHASVGYWLGTDYQGLGIMTRGLATLFAVGFNRLGLRKIQVLADVENKKSRAVPERLFCHLDGILPDHIYQSDAYHDAALYSLTLPDYQQLIKEEKLRPVDNMEVNSEL</sequence>
<dbReference type="GO" id="GO:0005737">
    <property type="term" value="C:cytoplasm"/>
    <property type="evidence" value="ECO:0007669"/>
    <property type="project" value="TreeGrafter"/>
</dbReference>
<dbReference type="PROSITE" id="PS51186">
    <property type="entry name" value="GNAT"/>
    <property type="match status" value="1"/>
</dbReference>
<gene>
    <name evidence="1" type="ORF">D1010_02035</name>
</gene>
<reference evidence="1 2" key="1">
    <citation type="submission" date="2019-10" db="EMBL/GenBank/DDBJ databases">
        <title>The completed genome of Lactobacillus harbinensis M1.</title>
        <authorList>
            <person name="Zheng Y."/>
        </authorList>
    </citation>
    <scope>NUCLEOTIDE SEQUENCE [LARGE SCALE GENOMIC DNA]</scope>
    <source>
        <strain evidence="1 2">M1</strain>
    </source>
</reference>
<dbReference type="InterPro" id="IPR051908">
    <property type="entry name" value="Ribosomal_N-acetyltransferase"/>
</dbReference>
<dbReference type="PANTHER" id="PTHR43441">
    <property type="entry name" value="RIBOSOMAL-PROTEIN-SERINE ACETYLTRANSFERASE"/>
    <property type="match status" value="1"/>
</dbReference>
<evidence type="ECO:0000313" key="2">
    <source>
        <dbReference type="Proteomes" id="UP000326779"/>
    </source>
</evidence>
<proteinExistence type="predicted"/>
<dbReference type="EMBL" id="CP045143">
    <property type="protein sequence ID" value="QFR22322.1"/>
    <property type="molecule type" value="Genomic_DNA"/>
</dbReference>
<dbReference type="PANTHER" id="PTHR43441:SF11">
    <property type="entry name" value="RIBOSOMAL-PROTEIN-SERINE ACETYLTRANSFERASE"/>
    <property type="match status" value="1"/>
</dbReference>
<dbReference type="GO" id="GO:0008999">
    <property type="term" value="F:protein-N-terminal-alanine acetyltransferase activity"/>
    <property type="evidence" value="ECO:0007669"/>
    <property type="project" value="TreeGrafter"/>
</dbReference>
<dbReference type="InterPro" id="IPR016181">
    <property type="entry name" value="Acyl_CoA_acyltransferase"/>
</dbReference>
<dbReference type="Pfam" id="PF13302">
    <property type="entry name" value="Acetyltransf_3"/>
    <property type="match status" value="1"/>
</dbReference>
<dbReference type="AlphaFoldDB" id="A0A510TT44"/>
<protein>
    <submittedName>
        <fullName evidence="1">GNAT family N-acetyltransferase</fullName>
    </submittedName>
</protein>
<organism evidence="1 2">
    <name type="scientific">Schleiferilactobacillus harbinensis</name>
    <dbReference type="NCBI Taxonomy" id="304207"/>
    <lineage>
        <taxon>Bacteria</taxon>
        <taxon>Bacillati</taxon>
        <taxon>Bacillota</taxon>
        <taxon>Bacilli</taxon>
        <taxon>Lactobacillales</taxon>
        <taxon>Lactobacillaceae</taxon>
        <taxon>Schleiferilactobacillus</taxon>
    </lineage>
</organism>
<dbReference type="SUPFAM" id="SSF55729">
    <property type="entry name" value="Acyl-CoA N-acyltransferases (Nat)"/>
    <property type="match status" value="1"/>
</dbReference>
<dbReference type="GO" id="GO:1990189">
    <property type="term" value="F:protein N-terminal-serine acetyltransferase activity"/>
    <property type="evidence" value="ECO:0007669"/>
    <property type="project" value="TreeGrafter"/>
</dbReference>
<name>A0A510TT44_9LACO</name>